<keyword evidence="2" id="KW-0732">Signal</keyword>
<feature type="region of interest" description="Disordered" evidence="1">
    <location>
        <begin position="42"/>
        <end position="70"/>
    </location>
</feature>
<dbReference type="EMBL" id="CP000479">
    <property type="protein sequence ID" value="ABK69326.1"/>
    <property type="molecule type" value="Genomic_DNA"/>
</dbReference>
<reference evidence="3 4" key="1">
    <citation type="submission" date="2006-10" db="EMBL/GenBank/DDBJ databases">
        <authorList>
            <person name="Fleischmann R.D."/>
            <person name="Dodson R.J."/>
            <person name="Haft D.H."/>
            <person name="Merkel J.S."/>
            <person name="Nelson W.C."/>
            <person name="Fraser C.M."/>
        </authorList>
    </citation>
    <scope>NUCLEOTIDE SEQUENCE [LARGE SCALE GENOMIC DNA]</scope>
    <source>
        <strain evidence="3 4">104</strain>
    </source>
</reference>
<organism evidence="3 4">
    <name type="scientific">Mycobacterium avium (strain 104)</name>
    <dbReference type="NCBI Taxonomy" id="243243"/>
    <lineage>
        <taxon>Bacteria</taxon>
        <taxon>Bacillati</taxon>
        <taxon>Actinomycetota</taxon>
        <taxon>Actinomycetes</taxon>
        <taxon>Mycobacteriales</taxon>
        <taxon>Mycobacteriaceae</taxon>
        <taxon>Mycobacterium</taxon>
        <taxon>Mycobacterium avium complex (MAC)</taxon>
    </lineage>
</organism>
<feature type="signal peptide" evidence="2">
    <location>
        <begin position="1"/>
        <end position="22"/>
    </location>
</feature>
<gene>
    <name evidence="3" type="ordered locus">MAV_4272</name>
</gene>
<evidence type="ECO:0000256" key="1">
    <source>
        <dbReference type="SAM" id="MobiDB-lite"/>
    </source>
</evidence>
<dbReference type="Proteomes" id="UP000001574">
    <property type="component" value="Chromosome"/>
</dbReference>
<dbReference type="RefSeq" id="WP_011725978.1">
    <property type="nucleotide sequence ID" value="NC_008595.1"/>
</dbReference>
<evidence type="ECO:0000256" key="2">
    <source>
        <dbReference type="SAM" id="SignalP"/>
    </source>
</evidence>
<evidence type="ECO:0000313" key="3">
    <source>
        <dbReference type="EMBL" id="ABK69326.1"/>
    </source>
</evidence>
<sequence>MIPRLLAGMACVAIALGPPVGAAAPAGADPGPFAHLNCACDQPDPPGGATPRDAMNQGIRQGLSAPPAAE</sequence>
<feature type="chain" id="PRO_5002604404" evidence="2">
    <location>
        <begin position="23"/>
        <end position="70"/>
    </location>
</feature>
<dbReference type="HOGENOM" id="CLU_203212_0_0_11"/>
<proteinExistence type="predicted"/>
<accession>A0A0H3A480</accession>
<protein>
    <submittedName>
        <fullName evidence="3">Uncharacterized protein</fullName>
    </submittedName>
</protein>
<name>A0A0H3A480_MYCA1</name>
<dbReference type="AlphaFoldDB" id="A0A0H3A480"/>
<dbReference type="KEGG" id="mav:MAV_4272"/>
<evidence type="ECO:0000313" key="4">
    <source>
        <dbReference type="Proteomes" id="UP000001574"/>
    </source>
</evidence>